<evidence type="ECO:0000313" key="2">
    <source>
        <dbReference type="Proteomes" id="UP001055879"/>
    </source>
</evidence>
<reference evidence="1 2" key="2">
    <citation type="journal article" date="2022" name="Mol. Ecol. Resour.">
        <title>The genomes of chicory, endive, great burdock and yacon provide insights into Asteraceae paleo-polyploidization history and plant inulin production.</title>
        <authorList>
            <person name="Fan W."/>
            <person name="Wang S."/>
            <person name="Wang H."/>
            <person name="Wang A."/>
            <person name="Jiang F."/>
            <person name="Liu H."/>
            <person name="Zhao H."/>
            <person name="Xu D."/>
            <person name="Zhang Y."/>
        </authorList>
    </citation>
    <scope>NUCLEOTIDE SEQUENCE [LARGE SCALE GENOMIC DNA]</scope>
    <source>
        <strain evidence="2">cv. Niubang</strain>
    </source>
</reference>
<name>A0ACB9C4B3_ARCLA</name>
<keyword evidence="2" id="KW-1185">Reference proteome</keyword>
<evidence type="ECO:0000313" key="1">
    <source>
        <dbReference type="EMBL" id="KAI3729045.1"/>
    </source>
</evidence>
<organism evidence="1 2">
    <name type="scientific">Arctium lappa</name>
    <name type="common">Greater burdock</name>
    <name type="synonym">Lappa major</name>
    <dbReference type="NCBI Taxonomy" id="4217"/>
    <lineage>
        <taxon>Eukaryota</taxon>
        <taxon>Viridiplantae</taxon>
        <taxon>Streptophyta</taxon>
        <taxon>Embryophyta</taxon>
        <taxon>Tracheophyta</taxon>
        <taxon>Spermatophyta</taxon>
        <taxon>Magnoliopsida</taxon>
        <taxon>eudicotyledons</taxon>
        <taxon>Gunneridae</taxon>
        <taxon>Pentapetalae</taxon>
        <taxon>asterids</taxon>
        <taxon>campanulids</taxon>
        <taxon>Asterales</taxon>
        <taxon>Asteraceae</taxon>
        <taxon>Carduoideae</taxon>
        <taxon>Cardueae</taxon>
        <taxon>Arctiinae</taxon>
        <taxon>Arctium</taxon>
    </lineage>
</organism>
<gene>
    <name evidence="1" type="ORF">L6452_17692</name>
</gene>
<dbReference type="Proteomes" id="UP001055879">
    <property type="component" value="Linkage Group LG05"/>
</dbReference>
<proteinExistence type="predicted"/>
<accession>A0ACB9C4B3</accession>
<reference evidence="2" key="1">
    <citation type="journal article" date="2022" name="Mol. Ecol. Resour.">
        <title>The genomes of chicory, endive, great burdock and yacon provide insights into Asteraceae palaeo-polyploidization history and plant inulin production.</title>
        <authorList>
            <person name="Fan W."/>
            <person name="Wang S."/>
            <person name="Wang H."/>
            <person name="Wang A."/>
            <person name="Jiang F."/>
            <person name="Liu H."/>
            <person name="Zhao H."/>
            <person name="Xu D."/>
            <person name="Zhang Y."/>
        </authorList>
    </citation>
    <scope>NUCLEOTIDE SEQUENCE [LARGE SCALE GENOMIC DNA]</scope>
    <source>
        <strain evidence="2">cv. Niubang</strain>
    </source>
</reference>
<dbReference type="EMBL" id="CM042051">
    <property type="protein sequence ID" value="KAI3729045.1"/>
    <property type="molecule type" value="Genomic_DNA"/>
</dbReference>
<protein>
    <submittedName>
        <fullName evidence="1">Uncharacterized protein</fullName>
    </submittedName>
</protein>
<comment type="caution">
    <text evidence="1">The sequence shown here is derived from an EMBL/GenBank/DDBJ whole genome shotgun (WGS) entry which is preliminary data.</text>
</comment>
<sequence>MSPPGQSLTKHPDVGCKKQLLLPWVENGSNTCLGEGSGSFLGAITQDLNEEFEPFWSDEAMTEHEIDNSDKDYYLDEEYDSLDNDYVGGTENIPTLDVDVEVEVDEVALNFSDKDTCSDDSDHDLIMDKRLRNARRENLKQQESTPSNSKVHFFVGQSFGSRDEVKKLIRLHAIETRKDLAIVKNDLTRVRAVCRGKIPSFNCDVGSTSGGKQVGRSNEEVKTSCPWVLHISTCKKDESWVVKTLVDIHKCIHPRKVKQCTVSFLAQELVETIKPNPSIPVKVVQDHFQKRYQQTFSSMKCFRAKKMAETHVRGDYEQHYGKLRDYVMELQRTNEDTTVKLDVVSEFNLSSSTRQFKRIYVCLGALKKGFKYGMRDILGLDGTFMKGPFPGQLLTAVGVDPNNDTYPLAYAVVEAETKNSWNWFLEYLGDDLELGRNSNFTFISDRQKGIIPAIAKVFPNVEHRFCLRHIHENMKQQWKGKAYKDHLWKCATTTNVPLFDKSMADFKSFNDKAYEWLLQIPPQHWSRSHFSGRCHCDILLNNICEVFNRQLIDARDQPIITTLEYIREYLMKRIMKVDKMIAKAEGPLTPTATKLFKAIQSEASQQSVLWNGGHKYQVSGAWMEQHVVDLQNKSCSCRKWELTGIPCKHVVATIWYMAENGGNVGLPEMWVHPCYWLDTWKAVYIFKINPLTGMDMWPKSSCPTILTPPLHHKQIGRPKKKRKKSVDELSQPMVKGGKLSRIGKTVTCIKCKKKGHNSRTCK</sequence>